<evidence type="ECO:0000313" key="4">
    <source>
        <dbReference type="Proteomes" id="UP000199077"/>
    </source>
</evidence>
<feature type="region of interest" description="Disordered" evidence="1">
    <location>
        <begin position="64"/>
        <end position="114"/>
    </location>
</feature>
<evidence type="ECO:0000313" key="3">
    <source>
        <dbReference type="EMBL" id="SDO87422.1"/>
    </source>
</evidence>
<sequence>MQGTWHVRSLIRLFIGAVLLCLAWLVLTSGQASATERPEPARPLGGLGKAVPLVDGSGLDSIVGGLLPKSSEPGERPERATAGSAAASTKAAKARHEKRSQKTSSTIRPSLAQPVEQAVGTVRSTVDTGLSLVEDVTDVTASVPVVGAPVVDITNAVDTLVRSLPVLGEPSPIVPLPIGDVIVPDRPIVPATPAAPVTDPVAGEADHRIPRAAEATPGGAAALAGTPAATTSRSAALAPVASSVGPGSPPLPTLPLSPRDALPAPPTQPSPGGASGAGAADQAAATEALSISIRTTSSRTGADWRLPCGPCEQPGTRPD</sequence>
<evidence type="ECO:0000256" key="1">
    <source>
        <dbReference type="SAM" id="MobiDB-lite"/>
    </source>
</evidence>
<gene>
    <name evidence="3" type="ORF">SAMN04489867_0818</name>
</gene>
<proteinExistence type="predicted"/>
<dbReference type="EMBL" id="LT629711">
    <property type="protein sequence ID" value="SDO87422.1"/>
    <property type="molecule type" value="Genomic_DNA"/>
</dbReference>
<dbReference type="Proteomes" id="UP000199077">
    <property type="component" value="Chromosome I"/>
</dbReference>
<protein>
    <submittedName>
        <fullName evidence="3">Uncharacterized protein</fullName>
    </submittedName>
</protein>
<dbReference type="STRING" id="443156.SAMN04489867_0818"/>
<dbReference type="AlphaFoldDB" id="A0A1H0N466"/>
<feature type="compositionally biased region" description="Low complexity" evidence="1">
    <location>
        <begin position="277"/>
        <end position="300"/>
    </location>
</feature>
<keyword evidence="2" id="KW-0732">Signal</keyword>
<reference evidence="4" key="1">
    <citation type="submission" date="2016-10" db="EMBL/GenBank/DDBJ databases">
        <authorList>
            <person name="Varghese N."/>
            <person name="Submissions S."/>
        </authorList>
    </citation>
    <scope>NUCLEOTIDE SEQUENCE [LARGE SCALE GENOMIC DNA]</scope>
    <source>
        <strain evidence="4">DSM 22329</strain>
    </source>
</reference>
<name>A0A1H0N466_9MICO</name>
<feature type="compositionally biased region" description="Low complexity" evidence="1">
    <location>
        <begin position="80"/>
        <end position="91"/>
    </location>
</feature>
<feature type="signal peptide" evidence="2">
    <location>
        <begin position="1"/>
        <end position="34"/>
    </location>
</feature>
<feature type="chain" id="PRO_5009250398" evidence="2">
    <location>
        <begin position="35"/>
        <end position="319"/>
    </location>
</feature>
<feature type="region of interest" description="Disordered" evidence="1">
    <location>
        <begin position="237"/>
        <end position="319"/>
    </location>
</feature>
<evidence type="ECO:0000256" key="2">
    <source>
        <dbReference type="SAM" id="SignalP"/>
    </source>
</evidence>
<feature type="compositionally biased region" description="Basic residues" evidence="1">
    <location>
        <begin position="92"/>
        <end position="101"/>
    </location>
</feature>
<keyword evidence="4" id="KW-1185">Reference proteome</keyword>
<accession>A0A1H0N466</accession>
<organism evidence="3 4">
    <name type="scientific">Pedococcus dokdonensis</name>
    <dbReference type="NCBI Taxonomy" id="443156"/>
    <lineage>
        <taxon>Bacteria</taxon>
        <taxon>Bacillati</taxon>
        <taxon>Actinomycetota</taxon>
        <taxon>Actinomycetes</taxon>
        <taxon>Micrococcales</taxon>
        <taxon>Intrasporangiaceae</taxon>
        <taxon>Pedococcus</taxon>
    </lineage>
</organism>